<dbReference type="OrthoDB" id="9812192at2"/>
<keyword evidence="1" id="KW-0503">Monooxygenase</keyword>
<dbReference type="RefSeq" id="WP_067157114.1">
    <property type="nucleotide sequence ID" value="NZ_CP014864.1"/>
</dbReference>
<dbReference type="GO" id="GO:0004497">
    <property type="term" value="F:monooxygenase activity"/>
    <property type="evidence" value="ECO:0007669"/>
    <property type="project" value="UniProtKB-KW"/>
</dbReference>
<dbReference type="Gene3D" id="3.30.70.100">
    <property type="match status" value="1"/>
</dbReference>
<reference evidence="2" key="1">
    <citation type="submission" date="2016-03" db="EMBL/GenBank/DDBJ databases">
        <authorList>
            <person name="Lee Y.-S."/>
            <person name="Choi Y.-L."/>
        </authorList>
    </citation>
    <scope>NUCLEOTIDE SEQUENCE [LARGE SCALE GENOMIC DNA]</scope>
    <source>
        <strain evidence="2">DAU221</strain>
    </source>
</reference>
<dbReference type="Pfam" id="PF03992">
    <property type="entry name" value="ABM"/>
    <property type="match status" value="1"/>
</dbReference>
<protein>
    <submittedName>
        <fullName evidence="1">Antibiotic biosynthesis monooxygenase</fullName>
    </submittedName>
</protein>
<dbReference type="Proteomes" id="UP000076077">
    <property type="component" value="Chromosome"/>
</dbReference>
<dbReference type="InterPro" id="IPR050744">
    <property type="entry name" value="AI-2_Isomerase_LsrG"/>
</dbReference>
<accession>A0A143HRP5</accession>
<dbReference type="EMBL" id="CP014864">
    <property type="protein sequence ID" value="AMX03942.1"/>
    <property type="molecule type" value="Genomic_DNA"/>
</dbReference>
<gene>
    <name evidence="1" type="ORF">A3224_16290</name>
</gene>
<dbReference type="AlphaFoldDB" id="A0A143HRP5"/>
<dbReference type="InterPro" id="IPR007138">
    <property type="entry name" value="ABM_dom"/>
</dbReference>
<dbReference type="PANTHER" id="PTHR33336:SF3">
    <property type="entry name" value="ABM DOMAIN-CONTAINING PROTEIN"/>
    <property type="match status" value="1"/>
</dbReference>
<proteinExistence type="predicted"/>
<sequence>MHQLSIVAHIRAMADRIPLVKSELEKLIIPTRGESGCLQYDLHQDNRDPAHFLFFERWESMESLQAHEKSPHIRDFQKAVEGAIESFTLHEMTRIG</sequence>
<dbReference type="KEGG" id="mthd:A3224_16290"/>
<dbReference type="PANTHER" id="PTHR33336">
    <property type="entry name" value="QUINOL MONOOXYGENASE YGIN-RELATED"/>
    <property type="match status" value="1"/>
</dbReference>
<evidence type="ECO:0000313" key="2">
    <source>
        <dbReference type="Proteomes" id="UP000076077"/>
    </source>
</evidence>
<dbReference type="GeneID" id="76609590"/>
<dbReference type="InterPro" id="IPR011008">
    <property type="entry name" value="Dimeric_a/b-barrel"/>
</dbReference>
<dbReference type="PROSITE" id="PS51725">
    <property type="entry name" value="ABM"/>
    <property type="match status" value="1"/>
</dbReference>
<keyword evidence="2" id="KW-1185">Reference proteome</keyword>
<keyword evidence="1" id="KW-0560">Oxidoreductase</keyword>
<organism evidence="1 2">
    <name type="scientific">Microbulbifer thermotolerans</name>
    <dbReference type="NCBI Taxonomy" id="252514"/>
    <lineage>
        <taxon>Bacteria</taxon>
        <taxon>Pseudomonadati</taxon>
        <taxon>Pseudomonadota</taxon>
        <taxon>Gammaproteobacteria</taxon>
        <taxon>Cellvibrionales</taxon>
        <taxon>Microbulbiferaceae</taxon>
        <taxon>Microbulbifer</taxon>
    </lineage>
</organism>
<dbReference type="STRING" id="252514.A3224_16290"/>
<name>A0A143HRP5_MICTH</name>
<dbReference type="SUPFAM" id="SSF54909">
    <property type="entry name" value="Dimeric alpha+beta barrel"/>
    <property type="match status" value="1"/>
</dbReference>
<evidence type="ECO:0000313" key="1">
    <source>
        <dbReference type="EMBL" id="AMX03942.1"/>
    </source>
</evidence>